<keyword evidence="2" id="KW-1185">Reference proteome</keyword>
<reference evidence="2" key="1">
    <citation type="submission" date="2016-10" db="EMBL/GenBank/DDBJ databases">
        <authorList>
            <person name="Varghese N."/>
            <person name="Submissions S."/>
        </authorList>
    </citation>
    <scope>NUCLEOTIDE SEQUENCE [LARGE SCALE GENOMIC DNA]</scope>
    <source>
        <strain evidence="2">DSM 44142</strain>
    </source>
</reference>
<dbReference type="STRING" id="47312.SAMN04489765_3818"/>
<dbReference type="AlphaFoldDB" id="A0A1H1H4Q2"/>
<gene>
    <name evidence="1" type="ORF">SAMN04489765_3818</name>
</gene>
<proteinExistence type="predicted"/>
<evidence type="ECO:0000313" key="1">
    <source>
        <dbReference type="EMBL" id="SDR20472.1"/>
    </source>
</evidence>
<protein>
    <submittedName>
        <fullName evidence="1">Uncharacterized protein</fullName>
    </submittedName>
</protein>
<dbReference type="RefSeq" id="WP_068567976.1">
    <property type="nucleotide sequence ID" value="NZ_FNLF01000002.1"/>
</dbReference>
<sequence>MSDGWPDELIVRAEKLDAEAARLRRAADEARDSAALYAALEPIAEMRSWSEVFYGAKRVEQIAVAGLGELEDWESVLLVERLLGESYGSSGDLWTLWRSERDE</sequence>
<dbReference type="Proteomes" id="UP000183053">
    <property type="component" value="Unassembled WGS sequence"/>
</dbReference>
<accession>A0A1H1H4Q2</accession>
<name>A0A1H1H4Q2_9ACTN</name>
<evidence type="ECO:0000313" key="2">
    <source>
        <dbReference type="Proteomes" id="UP000183053"/>
    </source>
</evidence>
<organism evidence="1 2">
    <name type="scientific">Tsukamurella pulmonis</name>
    <dbReference type="NCBI Taxonomy" id="47312"/>
    <lineage>
        <taxon>Bacteria</taxon>
        <taxon>Bacillati</taxon>
        <taxon>Actinomycetota</taxon>
        <taxon>Actinomycetes</taxon>
        <taxon>Mycobacteriales</taxon>
        <taxon>Tsukamurellaceae</taxon>
        <taxon>Tsukamurella</taxon>
    </lineage>
</organism>
<dbReference type="EMBL" id="FNLF01000002">
    <property type="protein sequence ID" value="SDR20472.1"/>
    <property type="molecule type" value="Genomic_DNA"/>
</dbReference>